<accession>K6ZX74</accession>
<dbReference type="InterPro" id="IPR029068">
    <property type="entry name" value="Glyas_Bleomycin-R_OHBP_Dase"/>
</dbReference>
<keyword evidence="7" id="KW-0560">Oxidoreductase</keyword>
<sequence length="351" mass="39545">MQGCFFQVNCCSSAIIQEKIMSLGTTYNPLNTDGFEFIEFTAADERGIDALDDLFISLGFAKIAEHHSKKVWLYKQGGINFILNAQPSSRVESFARLYGSIVCGIAFRVKNAKVALEHAVENGAKPFEGNLGPVELNRQAVHGIGETSLYFVDRYDDDSIYDIDFNFAPNWQQKMQECGVGLHTLDYLSHNVKRGNGVIWANFYERLGNFREVRFCAIEDKPTTPTSIAMSSPCGKIRIPITESSDDKSQIKKYIRKYNAEGIPHIALSTDDIDQTVKILRAMGVDFVDTPVPYFNGINEFMPKQGEDHNALNKLDVLRESAAKKDGIRLHLFVKTGFRGVFFEIIQRKSR</sequence>
<dbReference type="Proteomes" id="UP000006322">
    <property type="component" value="Unassembled WGS sequence"/>
</dbReference>
<dbReference type="InterPro" id="IPR041736">
    <property type="entry name" value="4OHPhenylPyrv_dOase_N"/>
</dbReference>
<evidence type="ECO:0000256" key="2">
    <source>
        <dbReference type="ARBA" id="ARBA00005877"/>
    </source>
</evidence>
<keyword evidence="7" id="KW-0223">Dioxygenase</keyword>
<dbReference type="PROSITE" id="PS51819">
    <property type="entry name" value="VOC"/>
    <property type="match status" value="1"/>
</dbReference>
<dbReference type="Pfam" id="PF14696">
    <property type="entry name" value="Glyoxalase_5"/>
    <property type="match status" value="1"/>
</dbReference>
<comment type="caution">
    <text evidence="7">The sequence shown here is derived from an EMBL/GenBank/DDBJ whole genome shotgun (WGS) entry which is preliminary data.</text>
</comment>
<comment type="cofactor">
    <cofactor evidence="1">
        <name>Fe cation</name>
        <dbReference type="ChEBI" id="CHEBI:24875"/>
    </cofactor>
</comment>
<gene>
    <name evidence="7" type="primary">lly</name>
    <name evidence="7" type="ORF">GPLA_2438</name>
</gene>
<evidence type="ECO:0000313" key="7">
    <source>
        <dbReference type="EMBL" id="GAC33343.1"/>
    </source>
</evidence>
<evidence type="ECO:0000256" key="4">
    <source>
        <dbReference type="ARBA" id="ARBA00022737"/>
    </source>
</evidence>
<dbReference type="STRING" id="1129793.GPLA_2438"/>
<dbReference type="PANTHER" id="PTHR11959">
    <property type="entry name" value="4-HYDROXYPHENYLPYRUVATE DIOXYGENASE"/>
    <property type="match status" value="1"/>
</dbReference>
<evidence type="ECO:0000256" key="3">
    <source>
        <dbReference type="ARBA" id="ARBA00022723"/>
    </source>
</evidence>
<name>K6ZX74_9ALTE</name>
<keyword evidence="4" id="KW-0677">Repeat</keyword>
<dbReference type="GO" id="GO:0003868">
    <property type="term" value="F:4-hydroxyphenylpyruvate dioxygenase activity"/>
    <property type="evidence" value="ECO:0007669"/>
    <property type="project" value="InterPro"/>
</dbReference>
<dbReference type="InterPro" id="IPR005956">
    <property type="entry name" value="4OHPhenylPyrv_dOase"/>
</dbReference>
<dbReference type="Gene3D" id="3.10.180.10">
    <property type="entry name" value="2,3-Dihydroxybiphenyl 1,2-Dioxygenase, domain 1"/>
    <property type="match status" value="2"/>
</dbReference>
<dbReference type="SUPFAM" id="SSF54593">
    <property type="entry name" value="Glyoxalase/Bleomycin resistance protein/Dihydroxybiphenyl dioxygenase"/>
    <property type="match status" value="1"/>
</dbReference>
<comment type="similarity">
    <text evidence="2">Belongs to the 4HPPD family.</text>
</comment>
<dbReference type="AlphaFoldDB" id="K6ZX74"/>
<dbReference type="InterPro" id="IPR037523">
    <property type="entry name" value="VOC_core"/>
</dbReference>
<proteinExistence type="inferred from homology"/>
<evidence type="ECO:0000256" key="5">
    <source>
        <dbReference type="ARBA" id="ARBA00023004"/>
    </source>
</evidence>
<dbReference type="InterPro" id="IPR004360">
    <property type="entry name" value="Glyas_Fos-R_dOase_dom"/>
</dbReference>
<feature type="domain" description="VOC" evidence="6">
    <location>
        <begin position="184"/>
        <end position="335"/>
    </location>
</feature>
<keyword evidence="7" id="KW-0670">Pyruvate</keyword>
<keyword evidence="8" id="KW-1185">Reference proteome</keyword>
<dbReference type="GO" id="GO:0046872">
    <property type="term" value="F:metal ion binding"/>
    <property type="evidence" value="ECO:0007669"/>
    <property type="project" value="UniProtKB-KW"/>
</dbReference>
<dbReference type="CDD" id="cd08342">
    <property type="entry name" value="HPPD_N_like"/>
    <property type="match status" value="1"/>
</dbReference>
<keyword evidence="3" id="KW-0479">Metal-binding</keyword>
<evidence type="ECO:0000313" key="8">
    <source>
        <dbReference type="Proteomes" id="UP000006322"/>
    </source>
</evidence>
<evidence type="ECO:0000256" key="1">
    <source>
        <dbReference type="ARBA" id="ARBA00001962"/>
    </source>
</evidence>
<dbReference type="Pfam" id="PF00903">
    <property type="entry name" value="Glyoxalase"/>
    <property type="match status" value="1"/>
</dbReference>
<organism evidence="7 8">
    <name type="scientific">Paraglaciecola polaris LMG 21857</name>
    <dbReference type="NCBI Taxonomy" id="1129793"/>
    <lineage>
        <taxon>Bacteria</taxon>
        <taxon>Pseudomonadati</taxon>
        <taxon>Pseudomonadota</taxon>
        <taxon>Gammaproteobacteria</taxon>
        <taxon>Alteromonadales</taxon>
        <taxon>Alteromonadaceae</taxon>
        <taxon>Paraglaciecola</taxon>
    </lineage>
</organism>
<dbReference type="PANTHER" id="PTHR11959:SF1">
    <property type="entry name" value="4-HYDROXYPHENYLPYRUVATE DIOXYGENASE"/>
    <property type="match status" value="1"/>
</dbReference>
<dbReference type="EMBL" id="BAER01000058">
    <property type="protein sequence ID" value="GAC33343.1"/>
    <property type="molecule type" value="Genomic_DNA"/>
</dbReference>
<dbReference type="GO" id="GO:0006572">
    <property type="term" value="P:L-tyrosine catabolic process"/>
    <property type="evidence" value="ECO:0007669"/>
    <property type="project" value="TreeGrafter"/>
</dbReference>
<keyword evidence="5" id="KW-0408">Iron</keyword>
<evidence type="ECO:0000259" key="6">
    <source>
        <dbReference type="PROSITE" id="PS51819"/>
    </source>
</evidence>
<protein>
    <submittedName>
        <fullName evidence="7">4-hydroxyphenylpyruvate dioxygenase</fullName>
    </submittedName>
</protein>
<reference evidence="8" key="1">
    <citation type="journal article" date="2014" name="Environ. Microbiol.">
        <title>Comparative genomics of the marine bacterial genus Glaciecola reveals the high degree of genomic diversity and genomic characteristic for cold adaptation.</title>
        <authorList>
            <person name="Qin Q.L."/>
            <person name="Xie B.B."/>
            <person name="Yu Y."/>
            <person name="Shu Y.L."/>
            <person name="Rong J.C."/>
            <person name="Zhang Y.J."/>
            <person name="Zhao D.L."/>
            <person name="Chen X.L."/>
            <person name="Zhang X.Y."/>
            <person name="Chen B."/>
            <person name="Zhou B.C."/>
            <person name="Zhang Y.Z."/>
        </authorList>
    </citation>
    <scope>NUCLEOTIDE SEQUENCE [LARGE SCALE GENOMIC DNA]</scope>
    <source>
        <strain evidence="8">LMG 21857</strain>
    </source>
</reference>